<evidence type="ECO:0000256" key="1">
    <source>
        <dbReference type="SAM" id="MobiDB-lite"/>
    </source>
</evidence>
<dbReference type="AlphaFoldDB" id="A0A5A7QZH0"/>
<evidence type="ECO:0000313" key="4">
    <source>
        <dbReference type="Proteomes" id="UP000325081"/>
    </source>
</evidence>
<proteinExistence type="predicted"/>
<organism evidence="3 4">
    <name type="scientific">Striga asiatica</name>
    <name type="common">Asiatic witchweed</name>
    <name type="synonym">Buchnera asiatica</name>
    <dbReference type="NCBI Taxonomy" id="4170"/>
    <lineage>
        <taxon>Eukaryota</taxon>
        <taxon>Viridiplantae</taxon>
        <taxon>Streptophyta</taxon>
        <taxon>Embryophyta</taxon>
        <taxon>Tracheophyta</taxon>
        <taxon>Spermatophyta</taxon>
        <taxon>Magnoliopsida</taxon>
        <taxon>eudicotyledons</taxon>
        <taxon>Gunneridae</taxon>
        <taxon>Pentapetalae</taxon>
        <taxon>asterids</taxon>
        <taxon>lamiids</taxon>
        <taxon>Lamiales</taxon>
        <taxon>Orobanchaceae</taxon>
        <taxon>Buchnereae</taxon>
        <taxon>Striga</taxon>
    </lineage>
</organism>
<comment type="caution">
    <text evidence="3">The sequence shown here is derived from an EMBL/GenBank/DDBJ whole genome shotgun (WGS) entry which is preliminary data.</text>
</comment>
<feature type="compositionally biased region" description="Low complexity" evidence="1">
    <location>
        <begin position="247"/>
        <end position="261"/>
    </location>
</feature>
<feature type="signal peptide" evidence="2">
    <location>
        <begin position="1"/>
        <end position="15"/>
    </location>
</feature>
<keyword evidence="2" id="KW-0732">Signal</keyword>
<evidence type="ECO:0000256" key="2">
    <source>
        <dbReference type="SAM" id="SignalP"/>
    </source>
</evidence>
<dbReference type="Proteomes" id="UP000325081">
    <property type="component" value="Unassembled WGS sequence"/>
</dbReference>
<dbReference type="EMBL" id="BKCP01008848">
    <property type="protein sequence ID" value="GER49827.1"/>
    <property type="molecule type" value="Genomic_DNA"/>
</dbReference>
<feature type="chain" id="PRO_5022868192" evidence="2">
    <location>
        <begin position="16"/>
        <end position="273"/>
    </location>
</feature>
<dbReference type="OrthoDB" id="10036779at2759"/>
<name>A0A5A7QZH0_STRAF</name>
<dbReference type="PANTHER" id="PTHR33566:SF6">
    <property type="entry name" value="PROTEIN DEFECTIVE IN MERISTEM SILENCING 3"/>
    <property type="match status" value="1"/>
</dbReference>
<dbReference type="PANTHER" id="PTHR33566">
    <property type="entry name" value="EN/SPM-LIKE TRANSPOSON-RELATED"/>
    <property type="match status" value="1"/>
</dbReference>
<reference evidence="4" key="1">
    <citation type="journal article" date="2019" name="Curr. Biol.">
        <title>Genome Sequence of Striga asiatica Provides Insight into the Evolution of Plant Parasitism.</title>
        <authorList>
            <person name="Yoshida S."/>
            <person name="Kim S."/>
            <person name="Wafula E.K."/>
            <person name="Tanskanen J."/>
            <person name="Kim Y.M."/>
            <person name="Honaas L."/>
            <person name="Yang Z."/>
            <person name="Spallek T."/>
            <person name="Conn C.E."/>
            <person name="Ichihashi Y."/>
            <person name="Cheong K."/>
            <person name="Cui S."/>
            <person name="Der J.P."/>
            <person name="Gundlach H."/>
            <person name="Jiao Y."/>
            <person name="Hori C."/>
            <person name="Ishida J.K."/>
            <person name="Kasahara H."/>
            <person name="Kiba T."/>
            <person name="Kim M.S."/>
            <person name="Koo N."/>
            <person name="Laohavisit A."/>
            <person name="Lee Y.H."/>
            <person name="Lumba S."/>
            <person name="McCourt P."/>
            <person name="Mortimer J.C."/>
            <person name="Mutuku J.M."/>
            <person name="Nomura T."/>
            <person name="Sasaki-Sekimoto Y."/>
            <person name="Seto Y."/>
            <person name="Wang Y."/>
            <person name="Wakatake T."/>
            <person name="Sakakibara H."/>
            <person name="Demura T."/>
            <person name="Yamaguchi S."/>
            <person name="Yoneyama K."/>
            <person name="Manabe R.I."/>
            <person name="Nelson D.C."/>
            <person name="Schulman A.H."/>
            <person name="Timko M.P."/>
            <person name="dePamphilis C.W."/>
            <person name="Choi D."/>
            <person name="Shirasu K."/>
        </authorList>
    </citation>
    <scope>NUCLEOTIDE SEQUENCE [LARGE SCALE GENOMIC DNA]</scope>
    <source>
        <strain evidence="4">cv. UVA1</strain>
    </source>
</reference>
<feature type="region of interest" description="Disordered" evidence="1">
    <location>
        <begin position="242"/>
        <end position="273"/>
    </location>
</feature>
<protein>
    <submittedName>
        <fullName evidence="3">Defective in meristem silencing 3</fullName>
    </submittedName>
</protein>
<keyword evidence="4" id="KW-1185">Reference proteome</keyword>
<gene>
    <name evidence="3" type="ORF">STAS_27098</name>
</gene>
<evidence type="ECO:0000313" key="3">
    <source>
        <dbReference type="EMBL" id="GER49827.1"/>
    </source>
</evidence>
<sequence length="273" mass="30368">MVGPFSCIICGRLLAEWLGLEKMLAVVCKTHEGVNALEAYTEDGLVDKSLGLHGFAANIGRPLSGRFLVICLEDIRPYTGEFVANDPQRRLALQEPKLPNGETPPGFLGFAVNMITIDNTSLYHVLNNGHGLRESLFYNLFSNLQVYRSREEMLEALDYVGNGAISLDGGMIRQPGVLSLGQNLAKIGVKFPNGSGNLSNRESYFEIERKMKETQWQKDQALSDMQREQMLLDHAKLNHEMKKKEILQSLSQSSLHSPQSPKDNGSDSDMVLN</sequence>
<accession>A0A5A7QZH0</accession>